<dbReference type="HAMAP" id="MF_01499">
    <property type="entry name" value="DacA"/>
    <property type="match status" value="1"/>
</dbReference>
<feature type="transmembrane region" description="Helical" evidence="10">
    <location>
        <begin position="12"/>
        <end position="34"/>
    </location>
</feature>
<dbReference type="FunFam" id="3.40.1700.10:FF:000002">
    <property type="entry name" value="Diadenylate cyclase"/>
    <property type="match status" value="1"/>
</dbReference>
<dbReference type="GO" id="GO:0005524">
    <property type="term" value="F:ATP binding"/>
    <property type="evidence" value="ECO:0007669"/>
    <property type="project" value="UniProtKB-UniRule"/>
</dbReference>
<dbReference type="SUPFAM" id="SSF143597">
    <property type="entry name" value="YojJ-like"/>
    <property type="match status" value="1"/>
</dbReference>
<comment type="catalytic activity">
    <reaction evidence="1 10">
        <text>2 ATP = 3',3'-c-di-AMP + 2 diphosphate</text>
        <dbReference type="Rhea" id="RHEA:35655"/>
        <dbReference type="ChEBI" id="CHEBI:30616"/>
        <dbReference type="ChEBI" id="CHEBI:33019"/>
        <dbReference type="ChEBI" id="CHEBI:71500"/>
        <dbReference type="EC" id="2.7.7.85"/>
    </reaction>
</comment>
<dbReference type="EC" id="2.7.7.85" evidence="10"/>
<dbReference type="InterPro" id="IPR050338">
    <property type="entry name" value="DisA"/>
</dbReference>
<comment type="caution">
    <text evidence="13">The sequence shown here is derived from an EMBL/GenBank/DDBJ whole genome shotgun (WGS) entry which is preliminary data.</text>
</comment>
<comment type="caution">
    <text evidence="10">Lacks conserved residue(s) required for the propagation of feature annotation.</text>
</comment>
<dbReference type="PROSITE" id="PS51794">
    <property type="entry name" value="DAC"/>
    <property type="match status" value="1"/>
</dbReference>
<proteinExistence type="inferred from homology"/>
<feature type="transmembrane region" description="Helical" evidence="10">
    <location>
        <begin position="46"/>
        <end position="66"/>
    </location>
</feature>
<evidence type="ECO:0000256" key="2">
    <source>
        <dbReference type="ARBA" id="ARBA00022475"/>
    </source>
</evidence>
<keyword evidence="3 10" id="KW-0808">Transferase</keyword>
<accession>A0A934N9C1</accession>
<dbReference type="GO" id="GO:0106408">
    <property type="term" value="F:diadenylate cyclase activity"/>
    <property type="evidence" value="ECO:0007669"/>
    <property type="project" value="UniProtKB-EC"/>
</dbReference>
<keyword evidence="8 10" id="KW-1133">Transmembrane helix</keyword>
<protein>
    <recommendedName>
        <fullName evidence="10">Diadenylate cyclase</fullName>
        <shortName evidence="10">DAC</shortName>
        <ecNumber evidence="10">2.7.7.85</ecNumber>
    </recommendedName>
    <alternativeName>
        <fullName evidence="10">Cyclic-di-AMP synthase</fullName>
        <shortName evidence="10">c-di-AMP synthase</shortName>
    </alternativeName>
</protein>
<feature type="region of interest" description="Disordered" evidence="11">
    <location>
        <begin position="261"/>
        <end position="285"/>
    </location>
</feature>
<gene>
    <name evidence="10" type="primary">dacA</name>
    <name evidence="13" type="ORF">JF922_12380</name>
</gene>
<keyword evidence="5 10" id="KW-0548">Nucleotidyltransferase</keyword>
<keyword evidence="7 10" id="KW-0067">ATP-binding</keyword>
<dbReference type="Gene3D" id="3.40.1700.10">
    <property type="entry name" value="DNA integrity scanning protein, DisA, N-terminal domain"/>
    <property type="match status" value="1"/>
</dbReference>
<dbReference type="Proteomes" id="UP000612893">
    <property type="component" value="Unassembled WGS sequence"/>
</dbReference>
<dbReference type="NCBIfam" id="TIGR00159">
    <property type="entry name" value="diadenylate cyclase CdaA"/>
    <property type="match status" value="1"/>
</dbReference>
<dbReference type="InterPro" id="IPR014046">
    <property type="entry name" value="C-di-AMP_synthase"/>
</dbReference>
<keyword evidence="9 10" id="KW-0472">Membrane</keyword>
<dbReference type="PANTHER" id="PTHR34185">
    <property type="entry name" value="DIADENYLATE CYCLASE"/>
    <property type="match status" value="1"/>
</dbReference>
<evidence type="ECO:0000259" key="12">
    <source>
        <dbReference type="PROSITE" id="PS51794"/>
    </source>
</evidence>
<dbReference type="AlphaFoldDB" id="A0A934N9C1"/>
<dbReference type="PANTHER" id="PTHR34185:SF1">
    <property type="entry name" value="DIADENYLATE CYCLASE"/>
    <property type="match status" value="1"/>
</dbReference>
<evidence type="ECO:0000256" key="6">
    <source>
        <dbReference type="ARBA" id="ARBA00022741"/>
    </source>
</evidence>
<evidence type="ECO:0000256" key="4">
    <source>
        <dbReference type="ARBA" id="ARBA00022692"/>
    </source>
</evidence>
<evidence type="ECO:0000313" key="14">
    <source>
        <dbReference type="Proteomes" id="UP000612893"/>
    </source>
</evidence>
<sequence length="285" mass="30771">MEAFQGWLHQLISIIARVGPVEVIDVIVVSVILYQLLRLVRGTQALQLLVGLVLLAIVGVVASQLNLILLKWLFQNAAPFVVIAIIVLFQPELRRMLDQVGRIGHLGRPLSAFNQQLFNRSIAEAIRAAERMAARRMGALIAFEREVGLEDYAATGVRINGDLSAEFLQSIFFPNSPLHDGAVIVRGNTILAAGCLLPLADEAVVRERLGTRHRAAIGLSLASDALILVVSEETGAISVVENGKITRNLDADGLRRRLTGSLETAGPSGGGRPHILGWRLSGPKP</sequence>
<dbReference type="InterPro" id="IPR034701">
    <property type="entry name" value="CdaA"/>
</dbReference>
<dbReference type="GO" id="GO:0004016">
    <property type="term" value="F:adenylate cyclase activity"/>
    <property type="evidence" value="ECO:0007669"/>
    <property type="project" value="UniProtKB-UniRule"/>
</dbReference>
<evidence type="ECO:0000256" key="7">
    <source>
        <dbReference type="ARBA" id="ARBA00022840"/>
    </source>
</evidence>
<comment type="subunit">
    <text evidence="10">Probably a homodimer.</text>
</comment>
<dbReference type="InterPro" id="IPR036888">
    <property type="entry name" value="DNA_integrity_DisA_N_sf"/>
</dbReference>
<name>A0A934N9C1_9BACT</name>
<keyword evidence="2 10" id="KW-1003">Cell membrane</keyword>
<evidence type="ECO:0000256" key="10">
    <source>
        <dbReference type="HAMAP-Rule" id="MF_01499"/>
    </source>
</evidence>
<dbReference type="RefSeq" id="WP_338202068.1">
    <property type="nucleotide sequence ID" value="NZ_JAEKNR010000132.1"/>
</dbReference>
<dbReference type="PIRSF" id="PIRSF004793">
    <property type="entry name" value="UCP004793"/>
    <property type="match status" value="1"/>
</dbReference>
<evidence type="ECO:0000256" key="11">
    <source>
        <dbReference type="SAM" id="MobiDB-lite"/>
    </source>
</evidence>
<dbReference type="Pfam" id="PF02457">
    <property type="entry name" value="DAC"/>
    <property type="match status" value="1"/>
</dbReference>
<feature type="transmembrane region" description="Helical" evidence="10">
    <location>
        <begin position="72"/>
        <end position="89"/>
    </location>
</feature>
<dbReference type="Pfam" id="PF19293">
    <property type="entry name" value="CdaA_N"/>
    <property type="match status" value="1"/>
</dbReference>
<evidence type="ECO:0000256" key="9">
    <source>
        <dbReference type="ARBA" id="ARBA00023136"/>
    </source>
</evidence>
<organism evidence="13 14">
    <name type="scientific">Candidatus Nephthysia bennettiae</name>
    <dbReference type="NCBI Taxonomy" id="3127016"/>
    <lineage>
        <taxon>Bacteria</taxon>
        <taxon>Bacillati</taxon>
        <taxon>Candidatus Dormiibacterota</taxon>
        <taxon>Candidatus Dormibacteria</taxon>
        <taxon>Candidatus Dormibacterales</taxon>
        <taxon>Candidatus Dormibacteraceae</taxon>
        <taxon>Candidatus Nephthysia</taxon>
    </lineage>
</organism>
<comment type="similarity">
    <text evidence="10">Belongs to the adenylate cyclase family. DacA/CdaA subfamily.</text>
</comment>
<evidence type="ECO:0000313" key="13">
    <source>
        <dbReference type="EMBL" id="MBJ7598863.1"/>
    </source>
</evidence>
<dbReference type="EMBL" id="JAEKNR010000132">
    <property type="protein sequence ID" value="MBJ7598863.1"/>
    <property type="molecule type" value="Genomic_DNA"/>
</dbReference>
<dbReference type="InterPro" id="IPR045585">
    <property type="entry name" value="CdaA_N"/>
</dbReference>
<keyword evidence="6 10" id="KW-0547">Nucleotide-binding</keyword>
<keyword evidence="4 10" id="KW-0812">Transmembrane</keyword>
<evidence type="ECO:0000256" key="5">
    <source>
        <dbReference type="ARBA" id="ARBA00022695"/>
    </source>
</evidence>
<comment type="function">
    <text evidence="10">Catalyzes the condensation of 2 ATP molecules into cyclic di-AMP (c-di-AMP), a second messenger used to regulate differing processes in different bacteria.</text>
</comment>
<evidence type="ECO:0000256" key="3">
    <source>
        <dbReference type="ARBA" id="ARBA00022679"/>
    </source>
</evidence>
<reference evidence="13" key="1">
    <citation type="submission" date="2020-10" db="EMBL/GenBank/DDBJ databases">
        <title>Ca. Dormibacterota MAGs.</title>
        <authorList>
            <person name="Montgomery K."/>
        </authorList>
    </citation>
    <scope>NUCLEOTIDE SEQUENCE [LARGE SCALE GENOMIC DNA]</scope>
    <source>
        <strain evidence="13">SC8812_S17_10</strain>
    </source>
</reference>
<keyword evidence="14" id="KW-1185">Reference proteome</keyword>
<evidence type="ECO:0000256" key="1">
    <source>
        <dbReference type="ARBA" id="ARBA00000877"/>
    </source>
</evidence>
<evidence type="ECO:0000256" key="8">
    <source>
        <dbReference type="ARBA" id="ARBA00022989"/>
    </source>
</evidence>
<feature type="domain" description="DAC" evidence="12">
    <location>
        <begin position="90"/>
        <end position="251"/>
    </location>
</feature>
<dbReference type="InterPro" id="IPR003390">
    <property type="entry name" value="DNA_integrity_scan_DisA_N"/>
</dbReference>